<protein>
    <recommendedName>
        <fullName evidence="4">RxLR effector protein</fullName>
    </recommendedName>
</protein>
<keyword evidence="3" id="KW-1185">Reference proteome</keyword>
<evidence type="ECO:0008006" key="4">
    <source>
        <dbReference type="Google" id="ProtNLM"/>
    </source>
</evidence>
<sequence length="81" mass="8749">MRASFGIEFTLVTAVFASVDAATTGALRGVNEIGAETRRLDQMGSGLTADGNEVGKDLQEKNNYGQTRTECHFGNCWAYDL</sequence>
<feature type="signal peptide" evidence="1">
    <location>
        <begin position="1"/>
        <end position="21"/>
    </location>
</feature>
<evidence type="ECO:0000256" key="1">
    <source>
        <dbReference type="SAM" id="SignalP"/>
    </source>
</evidence>
<reference evidence="2 3" key="1">
    <citation type="submission" date="2024-09" db="EMBL/GenBank/DDBJ databases">
        <title>Genome sequencing and assembly of Phytophthora oleae, isolate VK10A, causative agent of rot of olive drupes.</title>
        <authorList>
            <person name="Conti Taguali S."/>
            <person name="Riolo M."/>
            <person name="La Spada F."/>
            <person name="Cacciola S.O."/>
            <person name="Dionisio G."/>
        </authorList>
    </citation>
    <scope>NUCLEOTIDE SEQUENCE [LARGE SCALE GENOMIC DNA]</scope>
    <source>
        <strain evidence="2 3">VK10A</strain>
    </source>
</reference>
<accession>A0ABD3F9B5</accession>
<comment type="caution">
    <text evidence="2">The sequence shown here is derived from an EMBL/GenBank/DDBJ whole genome shotgun (WGS) entry which is preliminary data.</text>
</comment>
<name>A0ABD3F9B5_9STRA</name>
<dbReference type="AlphaFoldDB" id="A0ABD3F9B5"/>
<proteinExistence type="predicted"/>
<dbReference type="EMBL" id="JBIMZQ010000033">
    <property type="protein sequence ID" value="KAL3662065.1"/>
    <property type="molecule type" value="Genomic_DNA"/>
</dbReference>
<organism evidence="2 3">
    <name type="scientific">Phytophthora oleae</name>
    <dbReference type="NCBI Taxonomy" id="2107226"/>
    <lineage>
        <taxon>Eukaryota</taxon>
        <taxon>Sar</taxon>
        <taxon>Stramenopiles</taxon>
        <taxon>Oomycota</taxon>
        <taxon>Peronosporomycetes</taxon>
        <taxon>Peronosporales</taxon>
        <taxon>Peronosporaceae</taxon>
        <taxon>Phytophthora</taxon>
    </lineage>
</organism>
<feature type="chain" id="PRO_5044844579" description="RxLR effector protein" evidence="1">
    <location>
        <begin position="22"/>
        <end position="81"/>
    </location>
</feature>
<evidence type="ECO:0000313" key="3">
    <source>
        <dbReference type="Proteomes" id="UP001632037"/>
    </source>
</evidence>
<dbReference type="Proteomes" id="UP001632037">
    <property type="component" value="Unassembled WGS sequence"/>
</dbReference>
<gene>
    <name evidence="2" type="ORF">V7S43_012870</name>
</gene>
<evidence type="ECO:0000313" key="2">
    <source>
        <dbReference type="EMBL" id="KAL3662065.1"/>
    </source>
</evidence>
<keyword evidence="1" id="KW-0732">Signal</keyword>